<evidence type="ECO:0000313" key="1">
    <source>
        <dbReference type="EMBL" id="CAA9450791.1"/>
    </source>
</evidence>
<sequence length="128" mass="14260">MLGIPAALRADAEIEAEYAGDGSPVRLSVEGGELRGGAAGFVYFPLPLGRWYEDLIFTWANILLFRSEEIDGWCEGDSAPRGEALTLTWELSKAWYGDRLSPGYRDRTAEEVERVFGSLGLTRAFWRP</sequence>
<dbReference type="EMBL" id="CADCUW010000591">
    <property type="protein sequence ID" value="CAA9450791.1"/>
    <property type="molecule type" value="Genomic_DNA"/>
</dbReference>
<dbReference type="AlphaFoldDB" id="A0A6J4QSM6"/>
<reference evidence="1" key="1">
    <citation type="submission" date="2020-02" db="EMBL/GenBank/DDBJ databases">
        <authorList>
            <person name="Meier V. D."/>
        </authorList>
    </citation>
    <scope>NUCLEOTIDE SEQUENCE</scope>
    <source>
        <strain evidence="1">AVDCRST_MAG01</strain>
    </source>
</reference>
<name>A0A6J4QSM6_9ACTN</name>
<accession>A0A6J4QSM6</accession>
<organism evidence="1">
    <name type="scientific">uncultured Rubrobacteraceae bacterium</name>
    <dbReference type="NCBI Taxonomy" id="349277"/>
    <lineage>
        <taxon>Bacteria</taxon>
        <taxon>Bacillati</taxon>
        <taxon>Actinomycetota</taxon>
        <taxon>Rubrobacteria</taxon>
        <taxon>Rubrobacterales</taxon>
        <taxon>Rubrobacteraceae</taxon>
        <taxon>environmental samples</taxon>
    </lineage>
</organism>
<proteinExistence type="predicted"/>
<gene>
    <name evidence="1" type="ORF">AVDCRST_MAG01-01-4558</name>
</gene>
<dbReference type="Gene3D" id="3.30.450.410">
    <property type="match status" value="1"/>
</dbReference>
<dbReference type="InterPro" id="IPR053717">
    <property type="entry name" value="MerB_lyase_sf"/>
</dbReference>
<protein>
    <submittedName>
        <fullName evidence="1">Uncharacterized protein</fullName>
    </submittedName>
</protein>
<dbReference type="SUPFAM" id="SSF160387">
    <property type="entry name" value="NosL/MerB-like"/>
    <property type="match status" value="1"/>
</dbReference>